<keyword evidence="11 13" id="KW-0998">Cell outer membrane</keyword>
<evidence type="ECO:0000256" key="5">
    <source>
        <dbReference type="ARBA" id="ARBA00022448"/>
    </source>
</evidence>
<evidence type="ECO:0000256" key="7">
    <source>
        <dbReference type="ARBA" id="ARBA00022927"/>
    </source>
</evidence>
<comment type="function">
    <text evidence="13">Plays a critical role in the incorporation of lipoproteins in the outer membrane after they are released by the LolA protein.</text>
</comment>
<dbReference type="Gene3D" id="2.50.20.10">
    <property type="entry name" value="Lipoprotein localisation LolA/LolB/LppX"/>
    <property type="match status" value="1"/>
</dbReference>
<dbReference type="GO" id="GO:0044874">
    <property type="term" value="P:lipoprotein localization to outer membrane"/>
    <property type="evidence" value="ECO:0007669"/>
    <property type="project" value="UniProtKB-UniRule"/>
</dbReference>
<dbReference type="NCBIfam" id="TIGR00548">
    <property type="entry name" value="lolB"/>
    <property type="match status" value="1"/>
</dbReference>
<keyword evidence="9" id="KW-0564">Palmitate</keyword>
<sequence>MKICYIIASIFYDDNMMIHFKKYFKLTLITAILGVTGCSSVLDSPSQLENSQTVSHNNPLWQSHLTQLKQIKSYQTTGQFGYISAQPKERFSSSFEWSYQNKQNFDFMLSSTLSSQFLKLHHDTQGLTISDNKHTRSNDEANLLLERTLGSSFPLAQLGDWLKGIPAENSDYKVNKKGLLMQFNYVVKGKMWQVRYLKYDETKQPYLPKLIALDNGNQILKIRLDDWKY</sequence>
<dbReference type="GO" id="GO:0015031">
    <property type="term" value="P:protein transport"/>
    <property type="evidence" value="ECO:0007669"/>
    <property type="project" value="UniProtKB-KW"/>
</dbReference>
<keyword evidence="7 13" id="KW-0653">Protein transport</keyword>
<dbReference type="GO" id="GO:0009279">
    <property type="term" value="C:cell outer membrane"/>
    <property type="evidence" value="ECO:0007669"/>
    <property type="project" value="UniProtKB-SubCell"/>
</dbReference>
<keyword evidence="15" id="KW-1185">Reference proteome</keyword>
<comment type="subunit">
    <text evidence="3 13">Monomer.</text>
</comment>
<dbReference type="InterPro" id="IPR029046">
    <property type="entry name" value="LolA/LolB/LppX"/>
</dbReference>
<evidence type="ECO:0000256" key="9">
    <source>
        <dbReference type="ARBA" id="ARBA00023139"/>
    </source>
</evidence>
<organism evidence="14 15">
    <name type="scientific">Phocoenobacter uteri</name>
    <dbReference type="NCBI Taxonomy" id="146806"/>
    <lineage>
        <taxon>Bacteria</taxon>
        <taxon>Pseudomonadati</taxon>
        <taxon>Pseudomonadota</taxon>
        <taxon>Gammaproteobacteria</taxon>
        <taxon>Pasteurellales</taxon>
        <taxon>Pasteurellaceae</taxon>
        <taxon>Phocoenobacter</taxon>
    </lineage>
</organism>
<accession>A0A379C9X0</accession>
<comment type="similarity">
    <text evidence="2 13">Belongs to the LolB family.</text>
</comment>
<dbReference type="EMBL" id="UGTA01000001">
    <property type="protein sequence ID" value="SUB58928.1"/>
    <property type="molecule type" value="Genomic_DNA"/>
</dbReference>
<keyword evidence="12 14" id="KW-0449">Lipoprotein</keyword>
<proteinExistence type="inferred from homology"/>
<comment type="subcellular location">
    <subcellularLocation>
        <location evidence="1">Cell outer membrane</location>
        <topology evidence="1">Lipid-anchor</topology>
    </subcellularLocation>
</comment>
<evidence type="ECO:0000256" key="3">
    <source>
        <dbReference type="ARBA" id="ARBA00011245"/>
    </source>
</evidence>
<dbReference type="CDD" id="cd16326">
    <property type="entry name" value="LolB"/>
    <property type="match status" value="1"/>
</dbReference>
<dbReference type="HAMAP" id="MF_00233">
    <property type="entry name" value="LolB"/>
    <property type="match status" value="1"/>
</dbReference>
<gene>
    <name evidence="13 14" type="primary">lolB</name>
    <name evidence="14" type="ORF">NCTC12872_00897</name>
</gene>
<evidence type="ECO:0000256" key="11">
    <source>
        <dbReference type="ARBA" id="ARBA00023237"/>
    </source>
</evidence>
<evidence type="ECO:0000256" key="8">
    <source>
        <dbReference type="ARBA" id="ARBA00023136"/>
    </source>
</evidence>
<reference evidence="14 15" key="1">
    <citation type="submission" date="2018-06" db="EMBL/GenBank/DDBJ databases">
        <authorList>
            <consortium name="Pathogen Informatics"/>
            <person name="Doyle S."/>
        </authorList>
    </citation>
    <scope>NUCLEOTIDE SEQUENCE [LARGE SCALE GENOMIC DNA]</scope>
    <source>
        <strain evidence="14 15">NCTC12872</strain>
    </source>
</reference>
<evidence type="ECO:0000256" key="6">
    <source>
        <dbReference type="ARBA" id="ARBA00022729"/>
    </source>
</evidence>
<name>A0A379C9X0_9PAST</name>
<evidence type="ECO:0000313" key="14">
    <source>
        <dbReference type="EMBL" id="SUB58928.1"/>
    </source>
</evidence>
<keyword evidence="5 13" id="KW-0813">Transport</keyword>
<protein>
    <recommendedName>
        <fullName evidence="4 13">Outer-membrane lipoprotein LolB</fullName>
    </recommendedName>
</protein>
<dbReference type="AlphaFoldDB" id="A0A379C9X0"/>
<evidence type="ECO:0000256" key="13">
    <source>
        <dbReference type="HAMAP-Rule" id="MF_00233"/>
    </source>
</evidence>
<keyword evidence="8 13" id="KW-0472">Membrane</keyword>
<evidence type="ECO:0000313" key="15">
    <source>
        <dbReference type="Proteomes" id="UP000255417"/>
    </source>
</evidence>
<evidence type="ECO:0000256" key="2">
    <source>
        <dbReference type="ARBA" id="ARBA00009696"/>
    </source>
</evidence>
<keyword evidence="10 13" id="KW-0143">Chaperone</keyword>
<dbReference type="Pfam" id="PF03550">
    <property type="entry name" value="LolB"/>
    <property type="match status" value="1"/>
</dbReference>
<keyword evidence="6" id="KW-0732">Signal</keyword>
<dbReference type="Proteomes" id="UP000255417">
    <property type="component" value="Unassembled WGS sequence"/>
</dbReference>
<evidence type="ECO:0000256" key="4">
    <source>
        <dbReference type="ARBA" id="ARBA00016202"/>
    </source>
</evidence>
<evidence type="ECO:0000256" key="1">
    <source>
        <dbReference type="ARBA" id="ARBA00004459"/>
    </source>
</evidence>
<evidence type="ECO:0000256" key="12">
    <source>
        <dbReference type="ARBA" id="ARBA00023288"/>
    </source>
</evidence>
<dbReference type="InterPro" id="IPR004565">
    <property type="entry name" value="OM_lipoprot_LolB"/>
</dbReference>
<evidence type="ECO:0000256" key="10">
    <source>
        <dbReference type="ARBA" id="ARBA00023186"/>
    </source>
</evidence>
<dbReference type="SUPFAM" id="SSF89392">
    <property type="entry name" value="Prokaryotic lipoproteins and lipoprotein localization factors"/>
    <property type="match status" value="1"/>
</dbReference>